<evidence type="ECO:0000313" key="1">
    <source>
        <dbReference type="EMBL" id="KIK18275.1"/>
    </source>
</evidence>
<accession>A0A0C9Y0K6</accession>
<evidence type="ECO:0000313" key="2">
    <source>
        <dbReference type="Proteomes" id="UP000054018"/>
    </source>
</evidence>
<feature type="non-terminal residue" evidence="1">
    <location>
        <position position="1"/>
    </location>
</feature>
<keyword evidence="2" id="KW-1185">Reference proteome</keyword>
<dbReference type="EMBL" id="KN833808">
    <property type="protein sequence ID" value="KIK18275.1"/>
    <property type="molecule type" value="Genomic_DNA"/>
</dbReference>
<dbReference type="PANTHER" id="PTHR35871:SF1">
    <property type="entry name" value="CXC1-LIKE CYSTEINE CLUSTER ASSOCIATED WITH KDZ TRANSPOSASES DOMAIN-CONTAINING PROTEIN"/>
    <property type="match status" value="1"/>
</dbReference>
<dbReference type="InterPro" id="IPR036397">
    <property type="entry name" value="RNaseH_sf"/>
</dbReference>
<dbReference type="OrthoDB" id="2449121at2759"/>
<sequence length="151" mass="17759">RAKCSPVCAWENTNCCMAHLLSKQDDFTNQLSMLETVIRDAGHLCIFLPKFHCELNPIEMYWGWCKYHYREVQKRTFEEAKHCAQEQLDVCPTDVIRWFINRSWRFMSAYQLGLTGRAAEWAVRKQKQHCQVSQAAMMSIEAVLSHPHDHI</sequence>
<dbReference type="Gene3D" id="3.30.420.10">
    <property type="entry name" value="Ribonuclease H-like superfamily/Ribonuclease H"/>
    <property type="match status" value="1"/>
</dbReference>
<organism evidence="1 2">
    <name type="scientific">Pisolithus microcarpus 441</name>
    <dbReference type="NCBI Taxonomy" id="765257"/>
    <lineage>
        <taxon>Eukaryota</taxon>
        <taxon>Fungi</taxon>
        <taxon>Dikarya</taxon>
        <taxon>Basidiomycota</taxon>
        <taxon>Agaricomycotina</taxon>
        <taxon>Agaricomycetes</taxon>
        <taxon>Agaricomycetidae</taxon>
        <taxon>Boletales</taxon>
        <taxon>Sclerodermatineae</taxon>
        <taxon>Pisolithaceae</taxon>
        <taxon>Pisolithus</taxon>
    </lineage>
</organism>
<dbReference type="GO" id="GO:0003676">
    <property type="term" value="F:nucleic acid binding"/>
    <property type="evidence" value="ECO:0007669"/>
    <property type="project" value="InterPro"/>
</dbReference>
<feature type="non-terminal residue" evidence="1">
    <location>
        <position position="151"/>
    </location>
</feature>
<dbReference type="AlphaFoldDB" id="A0A0C9Y0K6"/>
<dbReference type="PANTHER" id="PTHR35871">
    <property type="entry name" value="EXPRESSED PROTEIN"/>
    <property type="match status" value="1"/>
</dbReference>
<protein>
    <recommendedName>
        <fullName evidence="3">Tc1-like transposase DDE domain-containing protein</fullName>
    </recommendedName>
</protein>
<dbReference type="Proteomes" id="UP000054018">
    <property type="component" value="Unassembled WGS sequence"/>
</dbReference>
<reference evidence="2" key="2">
    <citation type="submission" date="2015-01" db="EMBL/GenBank/DDBJ databases">
        <title>Evolutionary Origins and Diversification of the Mycorrhizal Mutualists.</title>
        <authorList>
            <consortium name="DOE Joint Genome Institute"/>
            <consortium name="Mycorrhizal Genomics Consortium"/>
            <person name="Kohler A."/>
            <person name="Kuo A."/>
            <person name="Nagy L.G."/>
            <person name="Floudas D."/>
            <person name="Copeland A."/>
            <person name="Barry K.W."/>
            <person name="Cichocki N."/>
            <person name="Veneault-Fourrey C."/>
            <person name="LaButti K."/>
            <person name="Lindquist E.A."/>
            <person name="Lipzen A."/>
            <person name="Lundell T."/>
            <person name="Morin E."/>
            <person name="Murat C."/>
            <person name="Riley R."/>
            <person name="Ohm R."/>
            <person name="Sun H."/>
            <person name="Tunlid A."/>
            <person name="Henrissat B."/>
            <person name="Grigoriev I.V."/>
            <person name="Hibbett D.S."/>
            <person name="Martin F."/>
        </authorList>
    </citation>
    <scope>NUCLEOTIDE SEQUENCE [LARGE SCALE GENOMIC DNA]</scope>
    <source>
        <strain evidence="2">441</strain>
    </source>
</reference>
<reference evidence="1 2" key="1">
    <citation type="submission" date="2014-04" db="EMBL/GenBank/DDBJ databases">
        <authorList>
            <consortium name="DOE Joint Genome Institute"/>
            <person name="Kuo A."/>
            <person name="Kohler A."/>
            <person name="Costa M.D."/>
            <person name="Nagy L.G."/>
            <person name="Floudas D."/>
            <person name="Copeland A."/>
            <person name="Barry K.W."/>
            <person name="Cichocki N."/>
            <person name="Veneault-Fourrey C."/>
            <person name="LaButti K."/>
            <person name="Lindquist E.A."/>
            <person name="Lipzen A."/>
            <person name="Lundell T."/>
            <person name="Morin E."/>
            <person name="Murat C."/>
            <person name="Sun H."/>
            <person name="Tunlid A."/>
            <person name="Henrissat B."/>
            <person name="Grigoriev I.V."/>
            <person name="Hibbett D.S."/>
            <person name="Martin F."/>
            <person name="Nordberg H.P."/>
            <person name="Cantor M.N."/>
            <person name="Hua S.X."/>
        </authorList>
    </citation>
    <scope>NUCLEOTIDE SEQUENCE [LARGE SCALE GENOMIC DNA]</scope>
    <source>
        <strain evidence="1 2">441</strain>
    </source>
</reference>
<evidence type="ECO:0008006" key="3">
    <source>
        <dbReference type="Google" id="ProtNLM"/>
    </source>
</evidence>
<gene>
    <name evidence="1" type="ORF">PISMIDRAFT_109744</name>
</gene>
<proteinExistence type="predicted"/>
<dbReference type="HOGENOM" id="CLU_005726_0_1_1"/>
<name>A0A0C9Y0K6_9AGAM</name>